<comment type="caution">
    <text evidence="2">The sequence shown here is derived from an EMBL/GenBank/DDBJ whole genome shotgun (WGS) entry which is preliminary data.</text>
</comment>
<name>A0A9P5CJK8_CRYP1</name>
<dbReference type="PANTHER" id="PTHR43735:SF5">
    <property type="entry name" value="FAD_NAD(P)-BINDING DOMAIN-CONTAINING PROTEIN"/>
    <property type="match status" value="1"/>
</dbReference>
<dbReference type="Gene3D" id="3.50.50.100">
    <property type="match status" value="1"/>
</dbReference>
<keyword evidence="3" id="KW-1185">Reference proteome</keyword>
<dbReference type="GO" id="GO:0050660">
    <property type="term" value="F:flavin adenine dinucleotide binding"/>
    <property type="evidence" value="ECO:0007669"/>
    <property type="project" value="TreeGrafter"/>
</dbReference>
<evidence type="ECO:0000259" key="1">
    <source>
        <dbReference type="Pfam" id="PF07992"/>
    </source>
</evidence>
<dbReference type="GO" id="GO:0005737">
    <property type="term" value="C:cytoplasm"/>
    <property type="evidence" value="ECO:0007669"/>
    <property type="project" value="TreeGrafter"/>
</dbReference>
<dbReference type="InterPro" id="IPR023753">
    <property type="entry name" value="FAD/NAD-binding_dom"/>
</dbReference>
<organism evidence="2 3">
    <name type="scientific">Cryphonectria parasitica (strain ATCC 38755 / EP155)</name>
    <dbReference type="NCBI Taxonomy" id="660469"/>
    <lineage>
        <taxon>Eukaryota</taxon>
        <taxon>Fungi</taxon>
        <taxon>Dikarya</taxon>
        <taxon>Ascomycota</taxon>
        <taxon>Pezizomycotina</taxon>
        <taxon>Sordariomycetes</taxon>
        <taxon>Sordariomycetidae</taxon>
        <taxon>Diaporthales</taxon>
        <taxon>Cryphonectriaceae</taxon>
        <taxon>Cryphonectria-Endothia species complex</taxon>
        <taxon>Cryphonectria</taxon>
    </lineage>
</organism>
<accession>A0A9P5CJK8</accession>
<gene>
    <name evidence="2" type="ORF">M406DRAFT_343639</name>
</gene>
<protein>
    <submittedName>
        <fullName evidence="2">FAD/NAD(P)-binding domain-containing protein</fullName>
    </submittedName>
</protein>
<dbReference type="PRINTS" id="PR00411">
    <property type="entry name" value="PNDRDTASEI"/>
</dbReference>
<feature type="domain" description="FAD/NAD(P)-binding" evidence="1">
    <location>
        <begin position="22"/>
        <end position="326"/>
    </location>
</feature>
<proteinExistence type="predicted"/>
<dbReference type="SUPFAM" id="SSF51905">
    <property type="entry name" value="FAD/NAD(P)-binding domain"/>
    <property type="match status" value="1"/>
</dbReference>
<evidence type="ECO:0000313" key="2">
    <source>
        <dbReference type="EMBL" id="KAF3760026.1"/>
    </source>
</evidence>
<dbReference type="OrthoDB" id="202203at2759"/>
<dbReference type="AlphaFoldDB" id="A0A9P5CJK8"/>
<dbReference type="Pfam" id="PF07992">
    <property type="entry name" value="Pyr_redox_2"/>
    <property type="match status" value="1"/>
</dbReference>
<dbReference type="GeneID" id="63839025"/>
<sequence length="410" mass="44601">MVQQPKAFIHRLTYKAAKAQKTVVIVGGSYAGIFLARRLCEMLPGDYKVVMVEKNSHFHSLFILPRYCVVPGHEPKAFIPYDEILCDGRGGTPTGIFERRQDTVVEVTEDGSVRLASGEVLSCEFLVFATGTSSPRPSKVASADKHGACEELRATQHSVLEAQSIAVVGGGAVGVELATDIASFYPDKRVTLFHSRDRLMVGYGERLHERTMEGMRDLKIETRLGVRPKFMAVDVDGAGKEMQALQLPNGSVENFDLVIPCTGQKPNSGLLRDVLPDAVDSASGRIRVHPTLQIDSSTGGIDHWFALGDVADTKGPKMGRAAMMQAQVVAGNIMTMIKGSRPRQVYKPWPTVEGAIHLTLGMTAAALYSTDGKGKESLINANNGQEDGEAPKLWWLMGAKYNEDLAMKEV</sequence>
<dbReference type="PANTHER" id="PTHR43735">
    <property type="entry name" value="APOPTOSIS-INDUCING FACTOR 1"/>
    <property type="match status" value="1"/>
</dbReference>
<evidence type="ECO:0000313" key="3">
    <source>
        <dbReference type="Proteomes" id="UP000803844"/>
    </source>
</evidence>
<dbReference type="EMBL" id="MU032354">
    <property type="protein sequence ID" value="KAF3760026.1"/>
    <property type="molecule type" value="Genomic_DNA"/>
</dbReference>
<dbReference type="Proteomes" id="UP000803844">
    <property type="component" value="Unassembled WGS sequence"/>
</dbReference>
<dbReference type="GO" id="GO:0004174">
    <property type="term" value="F:electron-transferring-flavoprotein dehydrogenase activity"/>
    <property type="evidence" value="ECO:0007669"/>
    <property type="project" value="TreeGrafter"/>
</dbReference>
<dbReference type="RefSeq" id="XP_040771005.1">
    <property type="nucleotide sequence ID" value="XM_040921896.1"/>
</dbReference>
<reference evidence="2" key="1">
    <citation type="journal article" date="2020" name="Phytopathology">
        <title>Genome sequence of the chestnut blight fungus Cryphonectria parasitica EP155: A fundamental resource for an archetypical invasive plant pathogen.</title>
        <authorList>
            <person name="Crouch J.A."/>
            <person name="Dawe A."/>
            <person name="Aerts A."/>
            <person name="Barry K."/>
            <person name="Churchill A.C.L."/>
            <person name="Grimwood J."/>
            <person name="Hillman B."/>
            <person name="Milgroom M.G."/>
            <person name="Pangilinan J."/>
            <person name="Smith M."/>
            <person name="Salamov A."/>
            <person name="Schmutz J."/>
            <person name="Yadav J."/>
            <person name="Grigoriev I.V."/>
            <person name="Nuss D."/>
        </authorList>
    </citation>
    <scope>NUCLEOTIDE SEQUENCE</scope>
    <source>
        <strain evidence="2">EP155</strain>
    </source>
</reference>
<dbReference type="PRINTS" id="PR00368">
    <property type="entry name" value="FADPNR"/>
</dbReference>
<dbReference type="InterPro" id="IPR036188">
    <property type="entry name" value="FAD/NAD-bd_sf"/>
</dbReference>